<dbReference type="EMBL" id="UFSO01000002">
    <property type="protein sequence ID" value="SSY71149.1"/>
    <property type="molecule type" value="Genomic_DNA"/>
</dbReference>
<dbReference type="OrthoDB" id="9805629at2"/>
<gene>
    <name evidence="6" type="ORF">NCTC10283_01289</name>
</gene>
<keyword evidence="2 6" id="KW-0489">Methyltransferase</keyword>
<dbReference type="Gene3D" id="3.40.50.150">
    <property type="entry name" value="Vaccinia Virus protein VP39"/>
    <property type="match status" value="2"/>
</dbReference>
<dbReference type="REBASE" id="375829">
    <property type="entry name" value="M2.Acr10283III"/>
</dbReference>
<dbReference type="Proteomes" id="UP000254209">
    <property type="component" value="Unassembled WGS sequence"/>
</dbReference>
<dbReference type="AlphaFoldDB" id="A0A376BN46"/>
<evidence type="ECO:0000313" key="6">
    <source>
        <dbReference type="EMBL" id="SSY71149.1"/>
    </source>
</evidence>
<dbReference type="SUPFAM" id="SSF53335">
    <property type="entry name" value="S-adenosyl-L-methionine-dependent methyltransferases"/>
    <property type="match status" value="1"/>
</dbReference>
<reference evidence="6 7" key="1">
    <citation type="submission" date="2018-06" db="EMBL/GenBank/DDBJ databases">
        <authorList>
            <consortium name="Pathogen Informatics"/>
            <person name="Doyle S."/>
        </authorList>
    </citation>
    <scope>NUCLEOTIDE SEQUENCE [LARGE SCALE GENOMIC DNA]</scope>
    <source>
        <strain evidence="6 7">NCTC10283</strain>
    </source>
</reference>
<evidence type="ECO:0000256" key="1">
    <source>
        <dbReference type="ARBA" id="ARBA00011900"/>
    </source>
</evidence>
<dbReference type="GO" id="GO:0009307">
    <property type="term" value="P:DNA restriction-modification system"/>
    <property type="evidence" value="ECO:0007669"/>
    <property type="project" value="InterPro"/>
</dbReference>
<accession>A0A376BN46</accession>
<keyword evidence="3" id="KW-0808">Transferase</keyword>
<evidence type="ECO:0000256" key="2">
    <source>
        <dbReference type="ARBA" id="ARBA00022603"/>
    </source>
</evidence>
<dbReference type="GO" id="GO:0032259">
    <property type="term" value="P:methylation"/>
    <property type="evidence" value="ECO:0007669"/>
    <property type="project" value="UniProtKB-KW"/>
</dbReference>
<dbReference type="RefSeq" id="WP_034292106.1">
    <property type="nucleotide sequence ID" value="NZ_CP091519.2"/>
</dbReference>
<dbReference type="GO" id="GO:0003676">
    <property type="term" value="F:nucleic acid binding"/>
    <property type="evidence" value="ECO:0007669"/>
    <property type="project" value="InterPro"/>
</dbReference>
<dbReference type="STRING" id="1120980.GCA_000745955_00925"/>
<proteinExistence type="predicted"/>
<name>A0A376BN46_9NEIS</name>
<protein>
    <recommendedName>
        <fullName evidence="1">site-specific DNA-methyltransferase (adenine-specific)</fullName>
        <ecNumber evidence="1">2.1.1.72</ecNumber>
    </recommendedName>
</protein>
<dbReference type="PRINTS" id="PR00505">
    <property type="entry name" value="D12N6MTFRASE"/>
</dbReference>
<evidence type="ECO:0000256" key="3">
    <source>
        <dbReference type="ARBA" id="ARBA00022679"/>
    </source>
</evidence>
<sequence length="336" mass="39484">MNKPKYPKINYIGNKEKIASWICDQLPADVQTVADVFSGGCSFSYEAKKRGLSVIANDILQINHQLALALIENNDVILNDDDVDLIFSGSLKNGFMTEHYSDVFFFEQECQELDLYRQNIEKLDNPYKKALAFALIRRAMIRKMPYSRFTIPWEKVKQLRDEEYSYAKYGRRRAYHNQSFEFHFRENLRAYNQAVFNNGKQHQALNQDVFEVLNNIQADAVYLDPPYTGTMNNYFGFYGLLDSYISSSIAKPFDNHFMDKKQAIDLFKKLVEYLKPFRYWLFSYNNVSQPNREELAQMLAENGRKVQILETPHIYKVTGKENKQNHKEILFLVENI</sequence>
<evidence type="ECO:0000256" key="5">
    <source>
        <dbReference type="ARBA" id="ARBA00047942"/>
    </source>
</evidence>
<keyword evidence="7" id="KW-1185">Reference proteome</keyword>
<dbReference type="EC" id="2.1.1.72" evidence="1"/>
<evidence type="ECO:0000256" key="4">
    <source>
        <dbReference type="ARBA" id="ARBA00022691"/>
    </source>
</evidence>
<dbReference type="Pfam" id="PF02086">
    <property type="entry name" value="MethyltransfD12"/>
    <property type="match status" value="1"/>
</dbReference>
<keyword evidence="4" id="KW-0949">S-adenosyl-L-methionine</keyword>
<dbReference type="InterPro" id="IPR002052">
    <property type="entry name" value="DNA_methylase_N6_adenine_CS"/>
</dbReference>
<comment type="catalytic activity">
    <reaction evidence="5">
        <text>a 2'-deoxyadenosine in DNA + S-adenosyl-L-methionine = an N(6)-methyl-2'-deoxyadenosine in DNA + S-adenosyl-L-homocysteine + H(+)</text>
        <dbReference type="Rhea" id="RHEA:15197"/>
        <dbReference type="Rhea" id="RHEA-COMP:12418"/>
        <dbReference type="Rhea" id="RHEA-COMP:12419"/>
        <dbReference type="ChEBI" id="CHEBI:15378"/>
        <dbReference type="ChEBI" id="CHEBI:57856"/>
        <dbReference type="ChEBI" id="CHEBI:59789"/>
        <dbReference type="ChEBI" id="CHEBI:90615"/>
        <dbReference type="ChEBI" id="CHEBI:90616"/>
        <dbReference type="EC" id="2.1.1.72"/>
    </reaction>
</comment>
<dbReference type="GO" id="GO:0009007">
    <property type="term" value="F:site-specific DNA-methyltransferase (adenine-specific) activity"/>
    <property type="evidence" value="ECO:0007669"/>
    <property type="project" value="UniProtKB-EC"/>
</dbReference>
<evidence type="ECO:0000313" key="7">
    <source>
        <dbReference type="Proteomes" id="UP000254209"/>
    </source>
</evidence>
<organism evidence="6 7">
    <name type="scientific">Alysiella crassa</name>
    <dbReference type="NCBI Taxonomy" id="153491"/>
    <lineage>
        <taxon>Bacteria</taxon>
        <taxon>Pseudomonadati</taxon>
        <taxon>Pseudomonadota</taxon>
        <taxon>Betaproteobacteria</taxon>
        <taxon>Neisseriales</taxon>
        <taxon>Neisseriaceae</taxon>
        <taxon>Alysiella</taxon>
    </lineage>
</organism>
<dbReference type="InterPro" id="IPR029063">
    <property type="entry name" value="SAM-dependent_MTases_sf"/>
</dbReference>
<dbReference type="InterPro" id="IPR012327">
    <property type="entry name" value="MeTrfase_D12"/>
</dbReference>
<dbReference type="PROSITE" id="PS00092">
    <property type="entry name" value="N6_MTASE"/>
    <property type="match status" value="1"/>
</dbReference>